<feature type="region of interest" description="Disordered" evidence="1">
    <location>
        <begin position="87"/>
        <end position="119"/>
    </location>
</feature>
<gene>
    <name evidence="2" type="ORF">P8C59_008249</name>
</gene>
<sequence>MSSSARPQQASSASQSASPPPASSPPSPPTPPRTTTAAASGVPSSPSFPLMDRLGRLGSALRFVRKKEGAADAMAAYVRYGIAPDPEELEDAERGGGGVGQGQGKEEGRPNCRFLLPCS</sequence>
<organism evidence="2 3">
    <name type="scientific">Phyllachora maydis</name>
    <dbReference type="NCBI Taxonomy" id="1825666"/>
    <lineage>
        <taxon>Eukaryota</taxon>
        <taxon>Fungi</taxon>
        <taxon>Dikarya</taxon>
        <taxon>Ascomycota</taxon>
        <taxon>Pezizomycotina</taxon>
        <taxon>Sordariomycetes</taxon>
        <taxon>Sordariomycetidae</taxon>
        <taxon>Phyllachorales</taxon>
        <taxon>Phyllachoraceae</taxon>
        <taxon>Phyllachora</taxon>
    </lineage>
</organism>
<feature type="compositionally biased region" description="Low complexity" evidence="1">
    <location>
        <begin position="1"/>
        <end position="17"/>
    </location>
</feature>
<name>A0AAD9MF05_9PEZI</name>
<comment type="caution">
    <text evidence="2">The sequence shown here is derived from an EMBL/GenBank/DDBJ whole genome shotgun (WGS) entry which is preliminary data.</text>
</comment>
<feature type="compositionally biased region" description="Pro residues" evidence="1">
    <location>
        <begin position="18"/>
        <end position="32"/>
    </location>
</feature>
<reference evidence="2" key="1">
    <citation type="journal article" date="2023" name="Mol. Plant Microbe Interact.">
        <title>Elucidating the Obligate Nature and Biological Capacity of an Invasive Fungal Corn Pathogen.</title>
        <authorList>
            <person name="MacCready J.S."/>
            <person name="Roggenkamp E.M."/>
            <person name="Gdanetz K."/>
            <person name="Chilvers M.I."/>
        </authorList>
    </citation>
    <scope>NUCLEOTIDE SEQUENCE</scope>
    <source>
        <strain evidence="2">PM02</strain>
    </source>
</reference>
<protein>
    <submittedName>
        <fullName evidence="2">Uncharacterized protein</fullName>
    </submittedName>
</protein>
<keyword evidence="3" id="KW-1185">Reference proteome</keyword>
<evidence type="ECO:0000313" key="3">
    <source>
        <dbReference type="Proteomes" id="UP001217918"/>
    </source>
</evidence>
<dbReference type="AlphaFoldDB" id="A0AAD9MF05"/>
<dbReference type="Proteomes" id="UP001217918">
    <property type="component" value="Unassembled WGS sequence"/>
</dbReference>
<feature type="region of interest" description="Disordered" evidence="1">
    <location>
        <begin position="1"/>
        <end position="52"/>
    </location>
</feature>
<proteinExistence type="predicted"/>
<dbReference type="EMBL" id="JAQQPM010000007">
    <property type="protein sequence ID" value="KAK2074012.1"/>
    <property type="molecule type" value="Genomic_DNA"/>
</dbReference>
<evidence type="ECO:0000313" key="2">
    <source>
        <dbReference type="EMBL" id="KAK2074012.1"/>
    </source>
</evidence>
<accession>A0AAD9MF05</accession>
<evidence type="ECO:0000256" key="1">
    <source>
        <dbReference type="SAM" id="MobiDB-lite"/>
    </source>
</evidence>